<keyword evidence="3" id="KW-1185">Reference proteome</keyword>
<accession>A0A319CIB8</accession>
<proteinExistence type="predicted"/>
<dbReference type="AlphaFoldDB" id="A0A319CIB8"/>
<reference evidence="2" key="1">
    <citation type="submission" date="2016-12" db="EMBL/GenBank/DDBJ databases">
        <title>The genomes of Aspergillus section Nigri reveals drivers in fungal speciation.</title>
        <authorList>
            <consortium name="DOE Joint Genome Institute"/>
            <person name="Vesth T.C."/>
            <person name="Nybo J."/>
            <person name="Theobald S."/>
            <person name="Brandl J."/>
            <person name="Frisvad J.C."/>
            <person name="Nielsen K.F."/>
            <person name="Lyhne E.K."/>
            <person name="Kogle M.E."/>
            <person name="Kuo A."/>
            <person name="Riley R."/>
            <person name="Clum A."/>
            <person name="Nolan M."/>
            <person name="Lipzen A."/>
            <person name="Salamov A."/>
            <person name="Henrissat B."/>
            <person name="Wiebenga A."/>
            <person name="De Vries R.P."/>
            <person name="Grigoriev I.V."/>
            <person name="Mortensen U.H."/>
            <person name="Andersen M.R."/>
            <person name="Baker S.E."/>
        </authorList>
    </citation>
    <scope>NUCLEOTIDE SEQUENCE [LARGE SCALE GENOMIC DNA]</scope>
    <source>
        <strain evidence="2">CBS 113365</strain>
    </source>
</reference>
<name>A0A319CIB8_ASPVC</name>
<dbReference type="Pfam" id="PF01425">
    <property type="entry name" value="Amidase"/>
    <property type="match status" value="1"/>
</dbReference>
<evidence type="ECO:0000313" key="3">
    <source>
        <dbReference type="Proteomes" id="UP000248405"/>
    </source>
</evidence>
<evidence type="ECO:0000259" key="1">
    <source>
        <dbReference type="Pfam" id="PF01425"/>
    </source>
</evidence>
<dbReference type="InterPro" id="IPR000120">
    <property type="entry name" value="Amidase"/>
</dbReference>
<dbReference type="Gene3D" id="3.90.1300.10">
    <property type="entry name" value="Amidase signature (AS) domain"/>
    <property type="match status" value="1"/>
</dbReference>
<protein>
    <submittedName>
        <fullName evidence="2">Amidase</fullName>
    </submittedName>
</protein>
<dbReference type="SUPFAM" id="SSF75304">
    <property type="entry name" value="Amidase signature (AS) enzymes"/>
    <property type="match status" value="1"/>
</dbReference>
<dbReference type="Proteomes" id="UP000248405">
    <property type="component" value="Unassembled WGS sequence"/>
</dbReference>
<dbReference type="PANTHER" id="PTHR11895:SF171">
    <property type="entry name" value="AMIDASE DOMAIN-CONTAINING PROTEIN"/>
    <property type="match status" value="1"/>
</dbReference>
<dbReference type="GO" id="GO:0003824">
    <property type="term" value="F:catalytic activity"/>
    <property type="evidence" value="ECO:0007669"/>
    <property type="project" value="InterPro"/>
</dbReference>
<dbReference type="GeneID" id="37213516"/>
<organism evidence="2 3">
    <name type="scientific">Aspergillus vadensis (strain CBS 113365 / IMI 142717 / IBT 24658)</name>
    <dbReference type="NCBI Taxonomy" id="1448311"/>
    <lineage>
        <taxon>Eukaryota</taxon>
        <taxon>Fungi</taxon>
        <taxon>Dikarya</taxon>
        <taxon>Ascomycota</taxon>
        <taxon>Pezizomycotina</taxon>
        <taxon>Eurotiomycetes</taxon>
        <taxon>Eurotiomycetidae</taxon>
        <taxon>Eurotiales</taxon>
        <taxon>Aspergillaceae</taxon>
        <taxon>Aspergillus</taxon>
        <taxon>Aspergillus subgen. Circumdati</taxon>
    </lineage>
</organism>
<dbReference type="PANTHER" id="PTHR11895">
    <property type="entry name" value="TRANSAMIDASE"/>
    <property type="match status" value="1"/>
</dbReference>
<dbReference type="InterPro" id="IPR023631">
    <property type="entry name" value="Amidase_dom"/>
</dbReference>
<dbReference type="RefSeq" id="XP_025561796.1">
    <property type="nucleotide sequence ID" value="XM_025708924.1"/>
</dbReference>
<dbReference type="EMBL" id="KZ821628">
    <property type="protein sequence ID" value="PYH68002.1"/>
    <property type="molecule type" value="Genomic_DNA"/>
</dbReference>
<evidence type="ECO:0000313" key="2">
    <source>
        <dbReference type="EMBL" id="PYH68002.1"/>
    </source>
</evidence>
<sequence>MSTVSLPLGYTSALTAEYLRNLARRWNISFKSEEEEAAYLLLLQSAEAVHREVQDLPDFSEPNLQPIATSEDRLFWRPDPQANTHNAWSHRTCIRAAQPTSSLLEGRKIAVKDNISVGGLPTTVGAFATLVSRDAQFPISPIDATVVKRVLEAGGLIMGTATCEMYSAAPISSTSASGPVHNPWAYGYTSGGSSSGCGSLMGMNVIDPSQSNFGDRADLAIGSDQGGSIRIPASYNGVYGLKPTHGLVPYTGAMTLTPMIDHLGPMATSVKDIAVLLHVLAGYDGYDPRMTPESPLRSAVPDYPAILDEVQADQGSKLRVGILKEAFEIPSMSDEVRTGVYNAACEFFRAVGATVSEVSVPLHAQGPAIWTAATRVSMSDWGCQSLMPGFLSYVPPHIEFRWPPDQGMHDLLTDKNPSIMNLIFSATYLKESCPAQLVAKSHRKVFELRRAYDDALDKFDVLITPTTPTVAFPHPSGLTERVKAAVGIVANTCPFNVTGHPAMSVPCGFGGADPRLPFGMQIISRRWGEEKILRAAALFELGRELVDN</sequence>
<feature type="domain" description="Amidase" evidence="1">
    <location>
        <begin position="98"/>
        <end position="533"/>
    </location>
</feature>
<dbReference type="InterPro" id="IPR036928">
    <property type="entry name" value="AS_sf"/>
</dbReference>
<gene>
    <name evidence="2" type="ORF">BO88DRAFT_426655</name>
</gene>
<dbReference type="OrthoDB" id="1879366at2759"/>